<dbReference type="Proteomes" id="UP000076722">
    <property type="component" value="Unassembled WGS sequence"/>
</dbReference>
<reference evidence="1 2" key="1">
    <citation type="journal article" date="2016" name="Mol. Biol. Evol.">
        <title>Comparative Genomics of Early-Diverging Mushroom-Forming Fungi Provides Insights into the Origins of Lignocellulose Decay Capabilities.</title>
        <authorList>
            <person name="Nagy L.G."/>
            <person name="Riley R."/>
            <person name="Tritt A."/>
            <person name="Adam C."/>
            <person name="Daum C."/>
            <person name="Floudas D."/>
            <person name="Sun H."/>
            <person name="Yadav J.S."/>
            <person name="Pangilinan J."/>
            <person name="Larsson K.H."/>
            <person name="Matsuura K."/>
            <person name="Barry K."/>
            <person name="Labutti K."/>
            <person name="Kuo R."/>
            <person name="Ohm R.A."/>
            <person name="Bhattacharya S.S."/>
            <person name="Shirouzu T."/>
            <person name="Yoshinaga Y."/>
            <person name="Martin F.M."/>
            <person name="Grigoriev I.V."/>
            <person name="Hibbett D.S."/>
        </authorList>
    </citation>
    <scope>NUCLEOTIDE SEQUENCE [LARGE SCALE GENOMIC DNA]</scope>
    <source>
        <strain evidence="1 2">HHB9708</strain>
    </source>
</reference>
<keyword evidence="2" id="KW-1185">Reference proteome</keyword>
<evidence type="ECO:0000313" key="2">
    <source>
        <dbReference type="Proteomes" id="UP000076722"/>
    </source>
</evidence>
<gene>
    <name evidence="1" type="ORF">SISNIDRAFT_471086</name>
</gene>
<accession>A0A164N442</accession>
<dbReference type="AlphaFoldDB" id="A0A164N442"/>
<proteinExistence type="predicted"/>
<organism evidence="1 2">
    <name type="scientific">Sistotremastrum niveocremeum HHB9708</name>
    <dbReference type="NCBI Taxonomy" id="1314777"/>
    <lineage>
        <taxon>Eukaryota</taxon>
        <taxon>Fungi</taxon>
        <taxon>Dikarya</taxon>
        <taxon>Basidiomycota</taxon>
        <taxon>Agaricomycotina</taxon>
        <taxon>Agaricomycetes</taxon>
        <taxon>Sistotremastrales</taxon>
        <taxon>Sistotremastraceae</taxon>
        <taxon>Sertulicium</taxon>
        <taxon>Sertulicium niveocremeum</taxon>
    </lineage>
</organism>
<protein>
    <submittedName>
        <fullName evidence="1">Uncharacterized protein</fullName>
    </submittedName>
</protein>
<sequence length="272" mass="30343">MQRKESATIYNAVEPLRGRMYLSTQARPRNTSIMVAMSESGTPCPLPEAVLGPMVHDCLVTAYAPDGKIRRYTLYFTRYSMVRRNPSLMAIDHSASWAGSFAILRHGETTPFVHFRAGDSRCADTIVKSFVFQPSSKSHSVSTFEQESLRDDVILAASWRVMARIYQIILASPICLDRLNLQVFGITKEITEADGAQSKSREATRAGLAVSGRGFLAAAKADIVCKWVGSVVDSLWEDTRFLLDRYELRSSSGFDSLIWPRKGLTNQENAVY</sequence>
<evidence type="ECO:0000313" key="1">
    <source>
        <dbReference type="EMBL" id="KZS87334.1"/>
    </source>
</evidence>
<dbReference type="EMBL" id="KV419452">
    <property type="protein sequence ID" value="KZS87334.1"/>
    <property type="molecule type" value="Genomic_DNA"/>
</dbReference>
<name>A0A164N442_9AGAM</name>